<name>A0AAD8IXN7_9APIA</name>
<dbReference type="EC" id="2.7.11.1" evidence="2"/>
<comment type="catalytic activity">
    <reaction evidence="11">
        <text>L-threonyl-[protein] + ATP = O-phospho-L-threonyl-[protein] + ADP + H(+)</text>
        <dbReference type="Rhea" id="RHEA:46608"/>
        <dbReference type="Rhea" id="RHEA-COMP:11060"/>
        <dbReference type="Rhea" id="RHEA-COMP:11605"/>
        <dbReference type="ChEBI" id="CHEBI:15378"/>
        <dbReference type="ChEBI" id="CHEBI:30013"/>
        <dbReference type="ChEBI" id="CHEBI:30616"/>
        <dbReference type="ChEBI" id="CHEBI:61977"/>
        <dbReference type="ChEBI" id="CHEBI:456216"/>
        <dbReference type="EC" id="2.7.11.1"/>
    </reaction>
</comment>
<evidence type="ECO:0000256" key="10">
    <source>
        <dbReference type="ARBA" id="ARBA00023136"/>
    </source>
</evidence>
<gene>
    <name evidence="16" type="ORF">POM88_011767</name>
</gene>
<comment type="subcellular location">
    <subcellularLocation>
        <location evidence="1">Cell membrane</location>
        <topology evidence="1">Single-pass membrane protein</topology>
    </subcellularLocation>
</comment>
<evidence type="ECO:0000259" key="15">
    <source>
        <dbReference type="PROSITE" id="PS50011"/>
    </source>
</evidence>
<dbReference type="PROSITE" id="PS00107">
    <property type="entry name" value="PROTEIN_KINASE_ATP"/>
    <property type="match status" value="1"/>
</dbReference>
<dbReference type="GO" id="GO:0005886">
    <property type="term" value="C:plasma membrane"/>
    <property type="evidence" value="ECO:0007669"/>
    <property type="project" value="UniProtKB-SubCell"/>
</dbReference>
<keyword evidence="7" id="KW-0418">Kinase</keyword>
<keyword evidence="6 13" id="KW-0547">Nucleotide-binding</keyword>
<feature type="domain" description="Protein kinase" evidence="15">
    <location>
        <begin position="36"/>
        <end position="273"/>
    </location>
</feature>
<dbReference type="PANTHER" id="PTHR47982:SF45">
    <property type="entry name" value="NON-SPECIFIC SERINE_THREONINE PROTEIN KINASE"/>
    <property type="match status" value="1"/>
</dbReference>
<evidence type="ECO:0000313" key="17">
    <source>
        <dbReference type="Proteomes" id="UP001237642"/>
    </source>
</evidence>
<evidence type="ECO:0000256" key="7">
    <source>
        <dbReference type="ARBA" id="ARBA00022777"/>
    </source>
</evidence>
<comment type="caution">
    <text evidence="16">The sequence shown here is derived from an EMBL/GenBank/DDBJ whole genome shotgun (WGS) entry which is preliminary data.</text>
</comment>
<dbReference type="InterPro" id="IPR008271">
    <property type="entry name" value="Ser/Thr_kinase_AS"/>
</dbReference>
<evidence type="ECO:0000256" key="12">
    <source>
        <dbReference type="ARBA" id="ARBA00048679"/>
    </source>
</evidence>
<evidence type="ECO:0000256" key="6">
    <source>
        <dbReference type="ARBA" id="ARBA00022741"/>
    </source>
</evidence>
<protein>
    <recommendedName>
        <fullName evidence="2">non-specific serine/threonine protein kinase</fullName>
        <ecNumber evidence="2">2.7.11.1</ecNumber>
    </recommendedName>
</protein>
<feature type="binding site" evidence="13">
    <location>
        <position position="68"/>
    </location>
    <ligand>
        <name>ATP</name>
        <dbReference type="ChEBI" id="CHEBI:30616"/>
    </ligand>
</feature>
<dbReference type="InterPro" id="IPR001245">
    <property type="entry name" value="Ser-Thr/Tyr_kinase_cat_dom"/>
</dbReference>
<keyword evidence="8 13" id="KW-0067">ATP-binding</keyword>
<evidence type="ECO:0000256" key="3">
    <source>
        <dbReference type="ARBA" id="ARBA00022527"/>
    </source>
</evidence>
<dbReference type="SUPFAM" id="SSF56112">
    <property type="entry name" value="Protein kinase-like (PK-like)"/>
    <property type="match status" value="1"/>
</dbReference>
<evidence type="ECO:0000256" key="11">
    <source>
        <dbReference type="ARBA" id="ARBA00047899"/>
    </source>
</evidence>
<evidence type="ECO:0000256" key="5">
    <source>
        <dbReference type="ARBA" id="ARBA00022692"/>
    </source>
</evidence>
<evidence type="ECO:0000256" key="2">
    <source>
        <dbReference type="ARBA" id="ARBA00012513"/>
    </source>
</evidence>
<dbReference type="PROSITE" id="PS00108">
    <property type="entry name" value="PROTEIN_KINASE_ST"/>
    <property type="match status" value="1"/>
</dbReference>
<dbReference type="Gene3D" id="3.30.200.20">
    <property type="entry name" value="Phosphorylase Kinase, domain 1"/>
    <property type="match status" value="1"/>
</dbReference>
<keyword evidence="5" id="KW-0812">Transmembrane</keyword>
<accession>A0AAD8IXN7</accession>
<dbReference type="EMBL" id="JAUIZM010000003">
    <property type="protein sequence ID" value="KAK1392711.1"/>
    <property type="molecule type" value="Genomic_DNA"/>
</dbReference>
<dbReference type="InterPro" id="IPR047117">
    <property type="entry name" value="PERK1-13-like"/>
</dbReference>
<evidence type="ECO:0000256" key="9">
    <source>
        <dbReference type="ARBA" id="ARBA00022989"/>
    </source>
</evidence>
<reference evidence="16" key="2">
    <citation type="submission" date="2023-05" db="EMBL/GenBank/DDBJ databases">
        <authorList>
            <person name="Schelkunov M.I."/>
        </authorList>
    </citation>
    <scope>NUCLEOTIDE SEQUENCE</scope>
    <source>
        <strain evidence="16">Hsosn_3</strain>
        <tissue evidence="16">Leaf</tissue>
    </source>
</reference>
<keyword evidence="10" id="KW-0472">Membrane</keyword>
<comment type="similarity">
    <text evidence="14">Belongs to the protein kinase superfamily.</text>
</comment>
<evidence type="ECO:0000256" key="14">
    <source>
        <dbReference type="RuleBase" id="RU000304"/>
    </source>
</evidence>
<evidence type="ECO:0000256" key="13">
    <source>
        <dbReference type="PROSITE-ProRule" id="PRU10141"/>
    </source>
</evidence>
<keyword evidence="9" id="KW-1133">Transmembrane helix</keyword>
<dbReference type="GO" id="GO:0004674">
    <property type="term" value="F:protein serine/threonine kinase activity"/>
    <property type="evidence" value="ECO:0007669"/>
    <property type="project" value="UniProtKB-KW"/>
</dbReference>
<keyword evidence="17" id="KW-1185">Reference proteome</keyword>
<keyword evidence="4" id="KW-0808">Transferase</keyword>
<reference evidence="16" key="1">
    <citation type="submission" date="2023-02" db="EMBL/GenBank/DDBJ databases">
        <title>Genome of toxic invasive species Heracleum sosnowskyi carries increased number of genes despite the absence of recent whole-genome duplications.</title>
        <authorList>
            <person name="Schelkunov M."/>
            <person name="Shtratnikova V."/>
            <person name="Makarenko M."/>
            <person name="Klepikova A."/>
            <person name="Omelchenko D."/>
            <person name="Novikova G."/>
            <person name="Obukhova E."/>
            <person name="Bogdanov V."/>
            <person name="Penin A."/>
            <person name="Logacheva M."/>
        </authorList>
    </citation>
    <scope>NUCLEOTIDE SEQUENCE</scope>
    <source>
        <strain evidence="16">Hsosn_3</strain>
        <tissue evidence="16">Leaf</tissue>
    </source>
</reference>
<evidence type="ECO:0000256" key="8">
    <source>
        <dbReference type="ARBA" id="ARBA00022840"/>
    </source>
</evidence>
<sequence length="273" mass="30911">MRVPPSPSRFSMSPKIDRVGSVHLNMNDAVRATQNFSPSLRLGEGGFGTVYKARLQDGQIVAIKLAKKAHYEALRSEFESEVELLATINHRNLVKLLGFVDKGDDCLIITEYVANGTLREHLDGTRGDSLDFNQRLEISIDVAHGLTYLHLYAEKQIVHRDVKSSNILLTERMRAKLTDFGFARLGRRPLEPKRPANEMVTVRWAFGKYTEGSIKEMVDPLMREVVDTSVLEKMFDLAIQCVAPTGADRPDMNLVVEHLWGIRSEYIRSRTKN</sequence>
<dbReference type="Gene3D" id="1.10.510.10">
    <property type="entry name" value="Transferase(Phosphotransferase) domain 1"/>
    <property type="match status" value="2"/>
</dbReference>
<dbReference type="SMART" id="SM00220">
    <property type="entry name" value="S_TKc"/>
    <property type="match status" value="1"/>
</dbReference>
<dbReference type="InterPro" id="IPR017441">
    <property type="entry name" value="Protein_kinase_ATP_BS"/>
</dbReference>
<proteinExistence type="inferred from homology"/>
<dbReference type="InterPro" id="IPR011009">
    <property type="entry name" value="Kinase-like_dom_sf"/>
</dbReference>
<dbReference type="GO" id="GO:0005524">
    <property type="term" value="F:ATP binding"/>
    <property type="evidence" value="ECO:0007669"/>
    <property type="project" value="UniProtKB-UniRule"/>
</dbReference>
<evidence type="ECO:0000256" key="1">
    <source>
        <dbReference type="ARBA" id="ARBA00004162"/>
    </source>
</evidence>
<evidence type="ECO:0000313" key="16">
    <source>
        <dbReference type="EMBL" id="KAK1392711.1"/>
    </source>
</evidence>
<dbReference type="Proteomes" id="UP001237642">
    <property type="component" value="Unassembled WGS sequence"/>
</dbReference>
<evidence type="ECO:0000256" key="4">
    <source>
        <dbReference type="ARBA" id="ARBA00022679"/>
    </source>
</evidence>
<comment type="catalytic activity">
    <reaction evidence="12">
        <text>L-seryl-[protein] + ATP = O-phospho-L-seryl-[protein] + ADP + H(+)</text>
        <dbReference type="Rhea" id="RHEA:17989"/>
        <dbReference type="Rhea" id="RHEA-COMP:9863"/>
        <dbReference type="Rhea" id="RHEA-COMP:11604"/>
        <dbReference type="ChEBI" id="CHEBI:15378"/>
        <dbReference type="ChEBI" id="CHEBI:29999"/>
        <dbReference type="ChEBI" id="CHEBI:30616"/>
        <dbReference type="ChEBI" id="CHEBI:83421"/>
        <dbReference type="ChEBI" id="CHEBI:456216"/>
        <dbReference type="EC" id="2.7.11.1"/>
    </reaction>
</comment>
<keyword evidence="3 14" id="KW-0723">Serine/threonine-protein kinase</keyword>
<dbReference type="PANTHER" id="PTHR47982">
    <property type="entry name" value="PROLINE-RICH RECEPTOR-LIKE PROTEIN KINASE PERK4"/>
    <property type="match status" value="1"/>
</dbReference>
<organism evidence="16 17">
    <name type="scientific">Heracleum sosnowskyi</name>
    <dbReference type="NCBI Taxonomy" id="360622"/>
    <lineage>
        <taxon>Eukaryota</taxon>
        <taxon>Viridiplantae</taxon>
        <taxon>Streptophyta</taxon>
        <taxon>Embryophyta</taxon>
        <taxon>Tracheophyta</taxon>
        <taxon>Spermatophyta</taxon>
        <taxon>Magnoliopsida</taxon>
        <taxon>eudicotyledons</taxon>
        <taxon>Gunneridae</taxon>
        <taxon>Pentapetalae</taxon>
        <taxon>asterids</taxon>
        <taxon>campanulids</taxon>
        <taxon>Apiales</taxon>
        <taxon>Apiaceae</taxon>
        <taxon>Apioideae</taxon>
        <taxon>apioid superclade</taxon>
        <taxon>Tordylieae</taxon>
        <taxon>Tordyliinae</taxon>
        <taxon>Heracleum</taxon>
    </lineage>
</organism>
<dbReference type="Pfam" id="PF07714">
    <property type="entry name" value="PK_Tyr_Ser-Thr"/>
    <property type="match status" value="1"/>
</dbReference>
<dbReference type="InterPro" id="IPR000719">
    <property type="entry name" value="Prot_kinase_dom"/>
</dbReference>
<dbReference type="AlphaFoldDB" id="A0AAD8IXN7"/>
<dbReference type="PROSITE" id="PS50011">
    <property type="entry name" value="PROTEIN_KINASE_DOM"/>
    <property type="match status" value="1"/>
</dbReference>